<evidence type="ECO:0000256" key="4">
    <source>
        <dbReference type="ARBA" id="ARBA00022801"/>
    </source>
</evidence>
<dbReference type="GO" id="GO:0046872">
    <property type="term" value="F:metal ion binding"/>
    <property type="evidence" value="ECO:0007669"/>
    <property type="project" value="UniProtKB-KW"/>
</dbReference>
<protein>
    <recommendedName>
        <fullName evidence="9">Magnesium-dependent phosphatase 1</fullName>
        <ecNumber evidence="2">3.1.3.48</ecNumber>
    </recommendedName>
</protein>
<evidence type="ECO:0000313" key="11">
    <source>
        <dbReference type="Proteomes" id="UP000001593"/>
    </source>
</evidence>
<evidence type="ECO:0000256" key="6">
    <source>
        <dbReference type="ARBA" id="ARBA00022912"/>
    </source>
</evidence>
<dbReference type="EC" id="3.1.3.48" evidence="2"/>
<proteinExistence type="predicted"/>
<evidence type="ECO:0000256" key="5">
    <source>
        <dbReference type="ARBA" id="ARBA00022842"/>
    </source>
</evidence>
<keyword evidence="6" id="KW-0904">Protein phosphatase</keyword>
<keyword evidence="11" id="KW-1185">Reference proteome</keyword>
<dbReference type="SUPFAM" id="SSF56784">
    <property type="entry name" value="HAD-like"/>
    <property type="match status" value="1"/>
</dbReference>
<dbReference type="HOGENOM" id="CLU_071162_0_0_1"/>
<name>A7T1F9_NEMVE</name>
<dbReference type="InterPro" id="IPR023214">
    <property type="entry name" value="HAD_sf"/>
</dbReference>
<accession>A7T1F9</accession>
<dbReference type="FunFam" id="3.40.50.1000:FF:000127">
    <property type="entry name" value="Magnesium-dependent phosphatase 1"/>
    <property type="match status" value="1"/>
</dbReference>
<dbReference type="InterPro" id="IPR010036">
    <property type="entry name" value="MDP_1_eu_arc"/>
</dbReference>
<comment type="catalytic activity">
    <reaction evidence="7">
        <text>O-phospho-L-tyrosyl-[protein] + H2O = L-tyrosyl-[protein] + phosphate</text>
        <dbReference type="Rhea" id="RHEA:10684"/>
        <dbReference type="Rhea" id="RHEA-COMP:10136"/>
        <dbReference type="Rhea" id="RHEA-COMP:20101"/>
        <dbReference type="ChEBI" id="CHEBI:15377"/>
        <dbReference type="ChEBI" id="CHEBI:43474"/>
        <dbReference type="ChEBI" id="CHEBI:46858"/>
        <dbReference type="ChEBI" id="CHEBI:61978"/>
        <dbReference type="EC" id="3.1.3.48"/>
    </reaction>
</comment>
<dbReference type="InterPro" id="IPR035679">
    <property type="entry name" value="MDP-1_euk"/>
</dbReference>
<keyword evidence="5" id="KW-0460">Magnesium</keyword>
<keyword evidence="3" id="KW-0479">Metal-binding</keyword>
<evidence type="ECO:0000256" key="1">
    <source>
        <dbReference type="ARBA" id="ARBA00001946"/>
    </source>
</evidence>
<comment type="cofactor">
    <cofactor evidence="1">
        <name>Mg(2+)</name>
        <dbReference type="ChEBI" id="CHEBI:18420"/>
    </cofactor>
</comment>
<dbReference type="NCBIfam" id="TIGR01681">
    <property type="entry name" value="HAD-SF-IIIC"/>
    <property type="match status" value="1"/>
</dbReference>
<dbReference type="GO" id="GO:0004725">
    <property type="term" value="F:protein tyrosine phosphatase activity"/>
    <property type="evidence" value="ECO:0007669"/>
    <property type="project" value="UniProtKB-EC"/>
</dbReference>
<gene>
    <name evidence="10" type="ORF">NEMVEDRAFT_v1g195431</name>
</gene>
<dbReference type="SFLD" id="SFLDS00003">
    <property type="entry name" value="Haloacid_Dehalogenase"/>
    <property type="match status" value="1"/>
</dbReference>
<dbReference type="KEGG" id="nve:5500934"/>
<dbReference type="CDD" id="cd07501">
    <property type="entry name" value="HAD_MDP-1_like"/>
    <property type="match status" value="1"/>
</dbReference>
<evidence type="ECO:0000256" key="9">
    <source>
        <dbReference type="ARBA" id="ARBA00069981"/>
    </source>
</evidence>
<dbReference type="STRING" id="45351.A7T1F9"/>
<dbReference type="Proteomes" id="UP000001593">
    <property type="component" value="Unassembled WGS sequence"/>
</dbReference>
<dbReference type="OMA" id="GVWAWRK"/>
<keyword evidence="4" id="KW-0378">Hydrolase</keyword>
<sequence>MGTHGDWLPKLVVFDIDYTLWPFWVDTHVDPPFCKQSNGNVTDRRGKRIKLYHDVMDVLYWLQKKSVPLAVASRTNEPEAGKELLKVLDIDKFFKYKEIYPGCKVTHFKEFNKQSGIAFSQMLFFDDEQRNIRDISHLGVTCILVPDGLSMELFKEGLSKYKQRLT</sequence>
<dbReference type="AlphaFoldDB" id="A7T1F9"/>
<evidence type="ECO:0000313" key="10">
    <source>
        <dbReference type="EMBL" id="EDO30201.1"/>
    </source>
</evidence>
<comment type="function">
    <text evidence="8">Magnesium-dependent phosphatase which may act as a tyrosine phosphatase.</text>
</comment>
<organism evidence="10 11">
    <name type="scientific">Nematostella vectensis</name>
    <name type="common">Starlet sea anemone</name>
    <dbReference type="NCBI Taxonomy" id="45351"/>
    <lineage>
        <taxon>Eukaryota</taxon>
        <taxon>Metazoa</taxon>
        <taxon>Cnidaria</taxon>
        <taxon>Anthozoa</taxon>
        <taxon>Hexacorallia</taxon>
        <taxon>Actiniaria</taxon>
        <taxon>Edwardsiidae</taxon>
        <taxon>Nematostella</taxon>
    </lineage>
</organism>
<dbReference type="eggNOG" id="KOG4549">
    <property type="taxonomic scope" value="Eukaryota"/>
</dbReference>
<dbReference type="InParanoid" id="A7T1F9"/>
<dbReference type="InterPro" id="IPR036412">
    <property type="entry name" value="HAD-like_sf"/>
</dbReference>
<dbReference type="GO" id="GO:0003993">
    <property type="term" value="F:acid phosphatase activity"/>
    <property type="evidence" value="ECO:0000318"/>
    <property type="project" value="GO_Central"/>
</dbReference>
<reference evidence="10 11" key="1">
    <citation type="journal article" date="2007" name="Science">
        <title>Sea anemone genome reveals ancestral eumetazoan gene repertoire and genomic organization.</title>
        <authorList>
            <person name="Putnam N.H."/>
            <person name="Srivastava M."/>
            <person name="Hellsten U."/>
            <person name="Dirks B."/>
            <person name="Chapman J."/>
            <person name="Salamov A."/>
            <person name="Terry A."/>
            <person name="Shapiro H."/>
            <person name="Lindquist E."/>
            <person name="Kapitonov V.V."/>
            <person name="Jurka J."/>
            <person name="Genikhovich G."/>
            <person name="Grigoriev I.V."/>
            <person name="Lucas S.M."/>
            <person name="Steele R.E."/>
            <person name="Finnerty J.R."/>
            <person name="Technau U."/>
            <person name="Martindale M.Q."/>
            <person name="Rokhsar D.S."/>
        </authorList>
    </citation>
    <scope>NUCLEOTIDE SEQUENCE [LARGE SCALE GENOMIC DNA]</scope>
    <source>
        <strain evidence="11">CH2 X CH6</strain>
    </source>
</reference>
<dbReference type="NCBIfam" id="TIGR01685">
    <property type="entry name" value="MDP-1"/>
    <property type="match status" value="1"/>
</dbReference>
<dbReference type="InterPro" id="IPR010033">
    <property type="entry name" value="HAD_SF_ppase_IIIC"/>
</dbReference>
<evidence type="ECO:0000256" key="8">
    <source>
        <dbReference type="ARBA" id="ARBA00055318"/>
    </source>
</evidence>
<dbReference type="OrthoDB" id="2865258at2759"/>
<dbReference type="PhylomeDB" id="A7T1F9"/>
<dbReference type="PANTHER" id="PTHR17901">
    <property type="entry name" value="MAGNESIUM-DEPENDENT PHOSPHATASE 1 MDP1"/>
    <property type="match status" value="1"/>
</dbReference>
<dbReference type="PANTHER" id="PTHR17901:SF14">
    <property type="entry name" value="MAGNESIUM-DEPENDENT PHOSPHATASE 1"/>
    <property type="match status" value="1"/>
</dbReference>
<dbReference type="Gene3D" id="3.40.50.1000">
    <property type="entry name" value="HAD superfamily/HAD-like"/>
    <property type="match status" value="1"/>
</dbReference>
<evidence type="ECO:0000256" key="3">
    <source>
        <dbReference type="ARBA" id="ARBA00022723"/>
    </source>
</evidence>
<dbReference type="EMBL" id="DS470106">
    <property type="protein sequence ID" value="EDO30201.1"/>
    <property type="molecule type" value="Genomic_DNA"/>
</dbReference>
<dbReference type="SFLD" id="SFLDG01131">
    <property type="entry name" value="C1.5.2:_MDP_Like"/>
    <property type="match status" value="1"/>
</dbReference>
<evidence type="ECO:0000256" key="7">
    <source>
        <dbReference type="ARBA" id="ARBA00051722"/>
    </source>
</evidence>
<dbReference type="Pfam" id="PF12689">
    <property type="entry name" value="Acid_PPase"/>
    <property type="match status" value="1"/>
</dbReference>
<evidence type="ECO:0000256" key="2">
    <source>
        <dbReference type="ARBA" id="ARBA00013064"/>
    </source>
</evidence>
<dbReference type="SFLD" id="SFLDG01129">
    <property type="entry name" value="C1.5:_HAD__Beta-PGM__Phosphata"/>
    <property type="match status" value="1"/>
</dbReference>